<protein>
    <submittedName>
        <fullName evidence="1">Uncharacterized protein</fullName>
    </submittedName>
</protein>
<sequence>MPGFWTTANCSPDLTPLDFAIGSILEQRACSFKHKSLDSLKRALVKARDERNGRVHRQEFLQEDEDHRRLRNAAANVVGKKYDRSLTSEILVRDHAVQENLDRTVQRSGGHYSFARLRLAEAYDPLVLWSGHILGNVTKYTCEN</sequence>
<name>A0A0C2CME6_9BILA</name>
<evidence type="ECO:0000313" key="2">
    <source>
        <dbReference type="Proteomes" id="UP000054047"/>
    </source>
</evidence>
<organism evidence="1 2">
    <name type="scientific">Ancylostoma duodenale</name>
    <dbReference type="NCBI Taxonomy" id="51022"/>
    <lineage>
        <taxon>Eukaryota</taxon>
        <taxon>Metazoa</taxon>
        <taxon>Ecdysozoa</taxon>
        <taxon>Nematoda</taxon>
        <taxon>Chromadorea</taxon>
        <taxon>Rhabditida</taxon>
        <taxon>Rhabditina</taxon>
        <taxon>Rhabditomorpha</taxon>
        <taxon>Strongyloidea</taxon>
        <taxon>Ancylostomatidae</taxon>
        <taxon>Ancylostomatinae</taxon>
        <taxon>Ancylostoma</taxon>
    </lineage>
</organism>
<accession>A0A0C2CME6</accession>
<dbReference type="AlphaFoldDB" id="A0A0C2CME6"/>
<dbReference type="Proteomes" id="UP000054047">
    <property type="component" value="Unassembled WGS sequence"/>
</dbReference>
<proteinExistence type="predicted"/>
<dbReference type="EMBL" id="KN748313">
    <property type="protein sequence ID" value="KIH50877.1"/>
    <property type="molecule type" value="Genomic_DNA"/>
</dbReference>
<reference evidence="1 2" key="1">
    <citation type="submission" date="2013-12" db="EMBL/GenBank/DDBJ databases">
        <title>Draft genome of the parsitic nematode Ancylostoma duodenale.</title>
        <authorList>
            <person name="Mitreva M."/>
        </authorList>
    </citation>
    <scope>NUCLEOTIDE SEQUENCE [LARGE SCALE GENOMIC DNA]</scope>
    <source>
        <strain evidence="1 2">Zhejiang</strain>
    </source>
</reference>
<keyword evidence="2" id="KW-1185">Reference proteome</keyword>
<evidence type="ECO:0000313" key="1">
    <source>
        <dbReference type="EMBL" id="KIH50877.1"/>
    </source>
</evidence>
<gene>
    <name evidence="1" type="ORF">ANCDUO_19041</name>
</gene>